<evidence type="ECO:0000313" key="2">
    <source>
        <dbReference type="EMBL" id="CUO87182.1"/>
    </source>
</evidence>
<dbReference type="EMBL" id="CYZE01000013">
    <property type="protein sequence ID" value="CUO87182.1"/>
    <property type="molecule type" value="Genomic_DNA"/>
</dbReference>
<keyword evidence="1" id="KW-0732">Signal</keyword>
<dbReference type="AlphaFoldDB" id="A0A174IIM2"/>
<organism evidence="2 3">
    <name type="scientific">Hungatella hathewayi</name>
    <dbReference type="NCBI Taxonomy" id="154046"/>
    <lineage>
        <taxon>Bacteria</taxon>
        <taxon>Bacillati</taxon>
        <taxon>Bacillota</taxon>
        <taxon>Clostridia</taxon>
        <taxon>Lachnospirales</taxon>
        <taxon>Lachnospiraceae</taxon>
        <taxon>Hungatella</taxon>
    </lineage>
</organism>
<dbReference type="PROSITE" id="PS51257">
    <property type="entry name" value="PROKAR_LIPOPROTEIN"/>
    <property type="match status" value="1"/>
</dbReference>
<reference evidence="2 3" key="1">
    <citation type="submission" date="2015-09" db="EMBL/GenBank/DDBJ databases">
        <authorList>
            <consortium name="Pathogen Informatics"/>
        </authorList>
    </citation>
    <scope>NUCLEOTIDE SEQUENCE [LARGE SCALE GENOMIC DNA]</scope>
    <source>
        <strain evidence="2 3">2789STDY5608850</strain>
    </source>
</reference>
<evidence type="ECO:0008006" key="4">
    <source>
        <dbReference type="Google" id="ProtNLM"/>
    </source>
</evidence>
<feature type="signal peptide" evidence="1">
    <location>
        <begin position="1"/>
        <end position="20"/>
    </location>
</feature>
<gene>
    <name evidence="2" type="ORF">ERS852407_04242</name>
</gene>
<sequence length="131" mass="14659">MIKRMMMALCIFVCTFTLVACSGQQTNEPLTLGVNAIITEIDKENKIITTKDSEEKGVLGNDCLIDCSKIPMIYCNYDTQNVVAITLDDLQVGDEIILTIRSSEIENLQKEDDNKTKIAVEQLQLGTQRIK</sequence>
<dbReference type="RefSeq" id="WP_055658161.1">
    <property type="nucleotide sequence ID" value="NZ_CABIXC010000013.1"/>
</dbReference>
<accession>A0A174IIM2</accession>
<name>A0A174IIM2_9FIRM</name>
<feature type="chain" id="PRO_5008024325" description="DUF3221 domain-containing protein" evidence="1">
    <location>
        <begin position="21"/>
        <end position="131"/>
    </location>
</feature>
<protein>
    <recommendedName>
        <fullName evidence="4">DUF3221 domain-containing protein</fullName>
    </recommendedName>
</protein>
<evidence type="ECO:0000313" key="3">
    <source>
        <dbReference type="Proteomes" id="UP000095651"/>
    </source>
</evidence>
<dbReference type="Proteomes" id="UP000095651">
    <property type="component" value="Unassembled WGS sequence"/>
</dbReference>
<proteinExistence type="predicted"/>
<evidence type="ECO:0000256" key="1">
    <source>
        <dbReference type="SAM" id="SignalP"/>
    </source>
</evidence>